<name>A0A9D1N1Y6_9FIRM</name>
<reference evidence="2" key="2">
    <citation type="journal article" date="2021" name="PeerJ">
        <title>Extensive microbial diversity within the chicken gut microbiome revealed by metagenomics and culture.</title>
        <authorList>
            <person name="Gilroy R."/>
            <person name="Ravi A."/>
            <person name="Getino M."/>
            <person name="Pursley I."/>
            <person name="Horton D.L."/>
            <person name="Alikhan N.F."/>
            <person name="Baker D."/>
            <person name="Gharbi K."/>
            <person name="Hall N."/>
            <person name="Watson M."/>
            <person name="Adriaenssens E.M."/>
            <person name="Foster-Nyarko E."/>
            <person name="Jarju S."/>
            <person name="Secka A."/>
            <person name="Antonio M."/>
            <person name="Oren A."/>
            <person name="Chaudhuri R.R."/>
            <person name="La Ragione R."/>
            <person name="Hildebrand F."/>
            <person name="Pallen M.J."/>
        </authorList>
    </citation>
    <scope>NUCLEOTIDE SEQUENCE</scope>
    <source>
        <strain evidence="2">ChiGjej2B2-16831</strain>
    </source>
</reference>
<evidence type="ECO:0000313" key="3">
    <source>
        <dbReference type="Proteomes" id="UP000824128"/>
    </source>
</evidence>
<dbReference type="InterPro" id="IPR011009">
    <property type="entry name" value="Kinase-like_dom_sf"/>
</dbReference>
<dbReference type="SUPFAM" id="SSF56112">
    <property type="entry name" value="Protein kinase-like (PK-like)"/>
    <property type="match status" value="1"/>
</dbReference>
<dbReference type="PANTHER" id="PTHR21064">
    <property type="entry name" value="AMINOGLYCOSIDE PHOSPHOTRANSFERASE DOMAIN-CONTAINING PROTEIN-RELATED"/>
    <property type="match status" value="1"/>
</dbReference>
<evidence type="ECO:0000259" key="1">
    <source>
        <dbReference type="Pfam" id="PF01636"/>
    </source>
</evidence>
<feature type="domain" description="Aminoglycoside phosphotransferase" evidence="1">
    <location>
        <begin position="19"/>
        <end position="264"/>
    </location>
</feature>
<organism evidence="2 3">
    <name type="scientific">Candidatus Aphodomorpha intestinavium</name>
    <dbReference type="NCBI Taxonomy" id="2840672"/>
    <lineage>
        <taxon>Bacteria</taxon>
        <taxon>Bacillati</taxon>
        <taxon>Bacillota</taxon>
        <taxon>Clostridia</taxon>
        <taxon>Eubacteriales</taxon>
        <taxon>Candidatus Aphodomorpha</taxon>
    </lineage>
</organism>
<sequence length="359" mass="39947">MQHNMPCDAFAFTGAVRSCERYGSGHINETYRVLTDGGDYILQKVSRTAFHDPAALMENVVAVIRHLRQKTDDPRGALSLVPTRDGRDYLLTEAGECWRAYDFIEGSICLDAAQTPEDFYQSAVAFGTFQRQLADFPAASLHETIPDFHNTPARIAQFRAALEADACGRAASARAEIDFVLRHAAEADALTGRLAAGELPLRVTHNDTKLNNVMLDAATRRALCVIDLDTVMPGLSLYDYGDSIRFGASTAAEDEPDIGRVDLDLRLFETYTRGYLASCGSALTEAEIALFPMGAKMMTFECGTRFLTDYLSGDTYFHTARAGHNLDRCRTQFRLVARMEDRWQQMEASVRRIAEEVLR</sequence>
<dbReference type="Gene3D" id="3.90.1200.10">
    <property type="match status" value="1"/>
</dbReference>
<dbReference type="Pfam" id="PF01636">
    <property type="entry name" value="APH"/>
    <property type="match status" value="1"/>
</dbReference>
<accession>A0A9D1N1Y6</accession>
<comment type="caution">
    <text evidence="2">The sequence shown here is derived from an EMBL/GenBank/DDBJ whole genome shotgun (WGS) entry which is preliminary data.</text>
</comment>
<evidence type="ECO:0000313" key="2">
    <source>
        <dbReference type="EMBL" id="HIU93632.1"/>
    </source>
</evidence>
<dbReference type="InterPro" id="IPR002575">
    <property type="entry name" value="Aminoglycoside_PTrfase"/>
</dbReference>
<reference evidence="2" key="1">
    <citation type="submission" date="2020-10" db="EMBL/GenBank/DDBJ databases">
        <authorList>
            <person name="Gilroy R."/>
        </authorList>
    </citation>
    <scope>NUCLEOTIDE SEQUENCE</scope>
    <source>
        <strain evidence="2">ChiGjej2B2-16831</strain>
    </source>
</reference>
<dbReference type="EMBL" id="DVNZ01000018">
    <property type="protein sequence ID" value="HIU93632.1"/>
    <property type="molecule type" value="Genomic_DNA"/>
</dbReference>
<gene>
    <name evidence="2" type="ORF">IAD24_00595</name>
</gene>
<dbReference type="Proteomes" id="UP000824128">
    <property type="component" value="Unassembled WGS sequence"/>
</dbReference>
<proteinExistence type="predicted"/>
<dbReference type="PANTHER" id="PTHR21064:SF5">
    <property type="entry name" value="SLR1880 PROTEIN"/>
    <property type="match status" value="1"/>
</dbReference>
<protein>
    <submittedName>
        <fullName evidence="2">Aminoglycoside phosphotransferase family protein</fullName>
    </submittedName>
</protein>
<dbReference type="InterPro" id="IPR050249">
    <property type="entry name" value="Pseudomonas-type_ThrB"/>
</dbReference>
<dbReference type="AlphaFoldDB" id="A0A9D1N1Y6"/>